<dbReference type="Gene3D" id="3.30.160.660">
    <property type="match status" value="1"/>
</dbReference>
<dbReference type="PROSITE" id="PS51664">
    <property type="entry name" value="YCAO"/>
    <property type="match status" value="1"/>
</dbReference>
<dbReference type="NCBIfam" id="TIGR00702">
    <property type="entry name" value="YcaO-type kinase domain"/>
    <property type="match status" value="1"/>
</dbReference>
<evidence type="ECO:0000256" key="1">
    <source>
        <dbReference type="SAM" id="MobiDB-lite"/>
    </source>
</evidence>
<comment type="caution">
    <text evidence="3">The sequence shown here is derived from an EMBL/GenBank/DDBJ whole genome shotgun (WGS) entry which is preliminary data.</text>
</comment>
<organism evidence="3 4">
    <name type="scientific">Glycomyces endophyticus</name>
    <dbReference type="NCBI Taxonomy" id="480996"/>
    <lineage>
        <taxon>Bacteria</taxon>
        <taxon>Bacillati</taxon>
        <taxon>Actinomycetota</taxon>
        <taxon>Actinomycetes</taxon>
        <taxon>Glycomycetales</taxon>
        <taxon>Glycomycetaceae</taxon>
        <taxon>Glycomyces</taxon>
    </lineage>
</organism>
<dbReference type="InterPro" id="IPR003776">
    <property type="entry name" value="YcaO-like_dom"/>
</dbReference>
<keyword evidence="4" id="KW-1185">Reference proteome</keyword>
<dbReference type="Gene3D" id="3.30.40.250">
    <property type="match status" value="1"/>
</dbReference>
<dbReference type="Proteomes" id="UP001499851">
    <property type="component" value="Unassembled WGS sequence"/>
</dbReference>
<dbReference type="PANTHER" id="PTHR37809:SF1">
    <property type="entry name" value="RIBOSOMAL PROTEIN S12 METHYLTHIOTRANSFERASE ACCESSORY FACTOR YCAO"/>
    <property type="match status" value="1"/>
</dbReference>
<dbReference type="EMBL" id="BAAAQF010000010">
    <property type="protein sequence ID" value="GAA1681267.1"/>
    <property type="molecule type" value="Genomic_DNA"/>
</dbReference>
<evidence type="ECO:0000313" key="4">
    <source>
        <dbReference type="Proteomes" id="UP001499851"/>
    </source>
</evidence>
<feature type="region of interest" description="Disordered" evidence="1">
    <location>
        <begin position="1"/>
        <end position="24"/>
    </location>
</feature>
<reference evidence="3 4" key="1">
    <citation type="journal article" date="2019" name="Int. J. Syst. Evol. Microbiol.">
        <title>The Global Catalogue of Microorganisms (GCM) 10K type strain sequencing project: providing services to taxonomists for standard genome sequencing and annotation.</title>
        <authorList>
            <consortium name="The Broad Institute Genomics Platform"/>
            <consortium name="The Broad Institute Genome Sequencing Center for Infectious Disease"/>
            <person name="Wu L."/>
            <person name="Ma J."/>
        </authorList>
    </citation>
    <scope>NUCLEOTIDE SEQUENCE [LARGE SCALE GENOMIC DNA]</scope>
    <source>
        <strain evidence="3 4">JCM 16001</strain>
    </source>
</reference>
<gene>
    <name evidence="3" type="ORF">GCM10009830_30520</name>
</gene>
<accession>A0ABN2H3B1</accession>
<name>A0ABN2H3B1_9ACTN</name>
<evidence type="ECO:0000259" key="2">
    <source>
        <dbReference type="PROSITE" id="PS51664"/>
    </source>
</evidence>
<dbReference type="PANTHER" id="PTHR37809">
    <property type="entry name" value="RIBOSOMAL PROTEIN S12 METHYLTHIOTRANSFERASE ACCESSORY FACTOR YCAO"/>
    <property type="match status" value="1"/>
</dbReference>
<feature type="domain" description="YcaO" evidence="2">
    <location>
        <begin position="86"/>
        <end position="396"/>
    </location>
</feature>
<proteinExistence type="predicted"/>
<protein>
    <submittedName>
        <fullName evidence="3">YcaO-like family protein</fullName>
    </submittedName>
</protein>
<evidence type="ECO:0000313" key="3">
    <source>
        <dbReference type="EMBL" id="GAA1681267.1"/>
    </source>
</evidence>
<sequence>MRRRAVADGFGGGPAAASPGPDDDRKACWYGTHRALTPEETLRRIEPLFPALGITRVAEVTWLDEIGIPVYQAVRPESWTLSVSQGKGLTDDLAKISAAMESIETWHAERAAPGETVAAVADVERTCGYRVRDLPLEPRHYLRPGLRLRWTRARRLDGGGDSFLPGDLLRLDGRVRPTWTPPLFAVHSNGLASGNTFDEAALHGMYEVIERDALTRAETSGTRFIDLDTVDGSAAEVLERLSAADVDVRVEVLPSPTGVACFRATIWSEMFPVLFAGAGAHLDRDVALCRALTEAAQSRVTEIAASRDDLTAGSYRRALAGRSLKPAPPDKSATVGYDAVPSVRNASLAEDVRTVVAGVVAVTGRSPLAADHTVDEVGIPVVRVVCPGLLFDPTIL</sequence>
<dbReference type="Gene3D" id="3.30.1330.230">
    <property type="match status" value="1"/>
</dbReference>
<dbReference type="Pfam" id="PF02624">
    <property type="entry name" value="YcaO"/>
    <property type="match status" value="1"/>
</dbReference>